<dbReference type="EMBL" id="OX465084">
    <property type="protein sequence ID" value="CAI9296980.1"/>
    <property type="molecule type" value="Genomic_DNA"/>
</dbReference>
<proteinExistence type="predicted"/>
<evidence type="ECO:0000313" key="2">
    <source>
        <dbReference type="Proteomes" id="UP001177003"/>
    </source>
</evidence>
<dbReference type="Proteomes" id="UP001177003">
    <property type="component" value="Chromosome 8"/>
</dbReference>
<sequence>MSEMVGLRSRVGVELVPSPDITDPSSRLLISFLPWLEVNLRYNDDRGCLQISKWSSLIGSMFYGVPKLRFTWRWTRVAIIRVSFINGRLSLWRLIPLPYLKKHMRELAGLLPEEGENFGSSEPASSSQPSVGTTFLAHSPASASVNIHVIGQAGKITTPIRRKQSACVVLLSDKDTESDGVGLRPHKKKNTVFVPKLLDGIRDVLCYGISAPVRKEIVVVPRSSKTSASSFIDSLTTELGACSVLKGALGMSRGFPPSDIPYMVEKMRIASHPLASEAYIPIWAVTKDLLLLEYIAT</sequence>
<organism evidence="1 2">
    <name type="scientific">Lactuca saligna</name>
    <name type="common">Willowleaf lettuce</name>
    <dbReference type="NCBI Taxonomy" id="75948"/>
    <lineage>
        <taxon>Eukaryota</taxon>
        <taxon>Viridiplantae</taxon>
        <taxon>Streptophyta</taxon>
        <taxon>Embryophyta</taxon>
        <taxon>Tracheophyta</taxon>
        <taxon>Spermatophyta</taxon>
        <taxon>Magnoliopsida</taxon>
        <taxon>eudicotyledons</taxon>
        <taxon>Gunneridae</taxon>
        <taxon>Pentapetalae</taxon>
        <taxon>asterids</taxon>
        <taxon>campanulids</taxon>
        <taxon>Asterales</taxon>
        <taxon>Asteraceae</taxon>
        <taxon>Cichorioideae</taxon>
        <taxon>Cichorieae</taxon>
        <taxon>Lactucinae</taxon>
        <taxon>Lactuca</taxon>
    </lineage>
</organism>
<reference evidence="1" key="1">
    <citation type="submission" date="2023-04" db="EMBL/GenBank/DDBJ databases">
        <authorList>
            <person name="Vijverberg K."/>
            <person name="Xiong W."/>
            <person name="Schranz E."/>
        </authorList>
    </citation>
    <scope>NUCLEOTIDE SEQUENCE</scope>
</reference>
<evidence type="ECO:0000313" key="1">
    <source>
        <dbReference type="EMBL" id="CAI9296980.1"/>
    </source>
</evidence>
<gene>
    <name evidence="1" type="ORF">LSALG_LOCUS35820</name>
</gene>
<keyword evidence="2" id="KW-1185">Reference proteome</keyword>
<name>A0AA36EKR2_LACSI</name>
<protein>
    <submittedName>
        <fullName evidence="1">Uncharacterized protein</fullName>
    </submittedName>
</protein>
<accession>A0AA36EKR2</accession>
<dbReference type="AlphaFoldDB" id="A0AA36EKR2"/>